<proteinExistence type="predicted"/>
<dbReference type="AlphaFoldDB" id="A0A507R009"/>
<dbReference type="EMBL" id="VIFY01000038">
    <property type="protein sequence ID" value="TQB73929.1"/>
    <property type="molecule type" value="Genomic_DNA"/>
</dbReference>
<evidence type="ECO:0000256" key="1">
    <source>
        <dbReference type="ARBA" id="ARBA00004141"/>
    </source>
</evidence>
<dbReference type="GO" id="GO:0016020">
    <property type="term" value="C:membrane"/>
    <property type="evidence" value="ECO:0007669"/>
    <property type="project" value="UniProtKB-SubCell"/>
</dbReference>
<evidence type="ECO:0000256" key="3">
    <source>
        <dbReference type="ARBA" id="ARBA00022692"/>
    </source>
</evidence>
<dbReference type="Gene3D" id="1.20.1250.20">
    <property type="entry name" value="MFS general substrate transporter like domains"/>
    <property type="match status" value="1"/>
</dbReference>
<dbReference type="STRING" id="5098.A0A507R009"/>
<dbReference type="Pfam" id="PF07690">
    <property type="entry name" value="MFS_1"/>
    <property type="match status" value="1"/>
</dbReference>
<dbReference type="PANTHER" id="PTHR43791:SF41">
    <property type="entry name" value="MAJOR FACILITATOR SUPERFAMILY (MFS) PROFILE DOMAIN-CONTAINING PROTEIN"/>
    <property type="match status" value="1"/>
</dbReference>
<dbReference type="GO" id="GO:0022857">
    <property type="term" value="F:transmembrane transporter activity"/>
    <property type="evidence" value="ECO:0007669"/>
    <property type="project" value="InterPro"/>
</dbReference>
<feature type="transmembrane region" description="Helical" evidence="7">
    <location>
        <begin position="133"/>
        <end position="153"/>
    </location>
</feature>
<evidence type="ECO:0000256" key="7">
    <source>
        <dbReference type="SAM" id="Phobius"/>
    </source>
</evidence>
<evidence type="ECO:0000256" key="2">
    <source>
        <dbReference type="ARBA" id="ARBA00022448"/>
    </source>
</evidence>
<keyword evidence="2" id="KW-0813">Transport</keyword>
<evidence type="ECO:0000256" key="5">
    <source>
        <dbReference type="ARBA" id="ARBA00023136"/>
    </source>
</evidence>
<feature type="transmembrane region" description="Helical" evidence="7">
    <location>
        <begin position="58"/>
        <end position="85"/>
    </location>
</feature>
<gene>
    <name evidence="8" type="ORF">MPDQ_005408</name>
</gene>
<keyword evidence="5 7" id="KW-0472">Membrane</keyword>
<name>A0A507R009_MONPU</name>
<dbReference type="SUPFAM" id="SSF103473">
    <property type="entry name" value="MFS general substrate transporter"/>
    <property type="match status" value="1"/>
</dbReference>
<evidence type="ECO:0008006" key="10">
    <source>
        <dbReference type="Google" id="ProtNLM"/>
    </source>
</evidence>
<feature type="region of interest" description="Disordered" evidence="6">
    <location>
        <begin position="310"/>
        <end position="349"/>
    </location>
</feature>
<feature type="compositionally biased region" description="Basic and acidic residues" evidence="6">
    <location>
        <begin position="316"/>
        <end position="332"/>
    </location>
</feature>
<comment type="subcellular location">
    <subcellularLocation>
        <location evidence="1">Membrane</location>
        <topology evidence="1">Multi-pass membrane protein</topology>
    </subcellularLocation>
</comment>
<feature type="transmembrane region" description="Helical" evidence="7">
    <location>
        <begin position="165"/>
        <end position="185"/>
    </location>
</feature>
<evidence type="ECO:0000313" key="9">
    <source>
        <dbReference type="Proteomes" id="UP000319663"/>
    </source>
</evidence>
<organism evidence="8 9">
    <name type="scientific">Monascus purpureus</name>
    <name type="common">Red mold</name>
    <name type="synonym">Monascus anka</name>
    <dbReference type="NCBI Taxonomy" id="5098"/>
    <lineage>
        <taxon>Eukaryota</taxon>
        <taxon>Fungi</taxon>
        <taxon>Dikarya</taxon>
        <taxon>Ascomycota</taxon>
        <taxon>Pezizomycotina</taxon>
        <taxon>Eurotiomycetes</taxon>
        <taxon>Eurotiomycetidae</taxon>
        <taxon>Eurotiales</taxon>
        <taxon>Aspergillaceae</taxon>
        <taxon>Monascus</taxon>
    </lineage>
</organism>
<protein>
    <recommendedName>
        <fullName evidence="10">Major facilitator superfamily (MFS) profile domain-containing protein</fullName>
    </recommendedName>
</protein>
<dbReference type="PANTHER" id="PTHR43791">
    <property type="entry name" value="PERMEASE-RELATED"/>
    <property type="match status" value="1"/>
</dbReference>
<evidence type="ECO:0000256" key="4">
    <source>
        <dbReference type="ARBA" id="ARBA00022989"/>
    </source>
</evidence>
<keyword evidence="3 7" id="KW-0812">Transmembrane</keyword>
<keyword evidence="4 7" id="KW-1133">Transmembrane helix</keyword>
<accession>A0A507R009</accession>
<sequence>MDIEKTPAGTHQVPEDPKLLSKDLDVANQILVDAGEYADDVFTEEEDQKLRRKIDWRLIPIMTICATLNGVDKVSVSTAAVYGLQSDLHLHGDQFSWIGRLLLGALEACSTPAITVIYTMFYKKSEQPVRNTITFGAYSSGINGLIGFGIGFIPAGSGSFTGWRWLFVVLGGVSVVWSVFVFFCLPDNPGNARWLTSREKAMVVRRVSENQTGIENKQWKWYQVRECFFDYRTWILFFYVIGVTIPNGGLNTFNGLVIKSLGFNSRQTSLLQIPTGMMLGLLQQGSPANSHRDLLHAGCSRCQLLRSAHSPLQDADDGHRPPGPDHWDHPEPRLVQQVHKGRRATANGS</sequence>
<dbReference type="InterPro" id="IPR036259">
    <property type="entry name" value="MFS_trans_sf"/>
</dbReference>
<feature type="transmembrane region" description="Helical" evidence="7">
    <location>
        <begin position="97"/>
        <end position="121"/>
    </location>
</feature>
<reference evidence="8 9" key="1">
    <citation type="submission" date="2019-06" db="EMBL/GenBank/DDBJ databases">
        <title>Wine fermentation using esterase from Monascus purpureus.</title>
        <authorList>
            <person name="Geng C."/>
            <person name="Zhang Y."/>
        </authorList>
    </citation>
    <scope>NUCLEOTIDE SEQUENCE [LARGE SCALE GENOMIC DNA]</scope>
    <source>
        <strain evidence="8">HQ1</strain>
    </source>
</reference>
<dbReference type="Proteomes" id="UP000319663">
    <property type="component" value="Unassembled WGS sequence"/>
</dbReference>
<evidence type="ECO:0000313" key="8">
    <source>
        <dbReference type="EMBL" id="TQB73929.1"/>
    </source>
</evidence>
<comment type="caution">
    <text evidence="8">The sequence shown here is derived from an EMBL/GenBank/DDBJ whole genome shotgun (WGS) entry which is preliminary data.</text>
</comment>
<keyword evidence="9" id="KW-1185">Reference proteome</keyword>
<evidence type="ECO:0000256" key="6">
    <source>
        <dbReference type="SAM" id="MobiDB-lite"/>
    </source>
</evidence>
<dbReference type="InterPro" id="IPR011701">
    <property type="entry name" value="MFS"/>
</dbReference>